<dbReference type="Proteomes" id="UP001385951">
    <property type="component" value="Unassembled WGS sequence"/>
</dbReference>
<keyword evidence="2" id="KW-1185">Reference proteome</keyword>
<sequence length="92" mass="10491">MSKPTLYTFDHSVWAAVPEIALVELEYPSDAVEKKVGQPRCRRELYPRLPQTRKQSSLSYIYLRTSDSFSCSQNPHATLPTLTAGGKDLRQY</sequence>
<proteinExistence type="predicted"/>
<evidence type="ECO:0000313" key="1">
    <source>
        <dbReference type="EMBL" id="KAK7694570.1"/>
    </source>
</evidence>
<name>A0AAW0GXP2_9APHY</name>
<dbReference type="EMBL" id="JASBNA010000002">
    <property type="protein sequence ID" value="KAK7694570.1"/>
    <property type="molecule type" value="Genomic_DNA"/>
</dbReference>
<organism evidence="1 2">
    <name type="scientific">Cerrena zonata</name>
    <dbReference type="NCBI Taxonomy" id="2478898"/>
    <lineage>
        <taxon>Eukaryota</taxon>
        <taxon>Fungi</taxon>
        <taxon>Dikarya</taxon>
        <taxon>Basidiomycota</taxon>
        <taxon>Agaricomycotina</taxon>
        <taxon>Agaricomycetes</taxon>
        <taxon>Polyporales</taxon>
        <taxon>Cerrenaceae</taxon>
        <taxon>Cerrena</taxon>
    </lineage>
</organism>
<protein>
    <submittedName>
        <fullName evidence="1">Uncharacterized protein</fullName>
    </submittedName>
</protein>
<evidence type="ECO:0000313" key="2">
    <source>
        <dbReference type="Proteomes" id="UP001385951"/>
    </source>
</evidence>
<reference evidence="1 2" key="1">
    <citation type="submission" date="2022-09" db="EMBL/GenBank/DDBJ databases">
        <authorList>
            <person name="Palmer J.M."/>
        </authorList>
    </citation>
    <scope>NUCLEOTIDE SEQUENCE [LARGE SCALE GENOMIC DNA]</scope>
    <source>
        <strain evidence="1 2">DSM 7382</strain>
    </source>
</reference>
<accession>A0AAW0GXP2</accession>
<gene>
    <name evidence="1" type="ORF">QCA50_001756</name>
</gene>
<dbReference type="AlphaFoldDB" id="A0AAW0GXP2"/>
<comment type="caution">
    <text evidence="1">The sequence shown here is derived from an EMBL/GenBank/DDBJ whole genome shotgun (WGS) entry which is preliminary data.</text>
</comment>